<keyword evidence="1" id="KW-0732">Signal</keyword>
<feature type="signal peptide" evidence="1">
    <location>
        <begin position="1"/>
        <end position="27"/>
    </location>
</feature>
<dbReference type="Proteomes" id="UP000244037">
    <property type="component" value="Unassembled WGS sequence"/>
</dbReference>
<dbReference type="Pfam" id="PF06282">
    <property type="entry name" value="DUF1036"/>
    <property type="match status" value="1"/>
</dbReference>
<dbReference type="EMBL" id="QAYC01000011">
    <property type="protein sequence ID" value="PTW46570.1"/>
    <property type="molecule type" value="Genomic_DNA"/>
</dbReference>
<feature type="chain" id="PRO_5033993228" evidence="1">
    <location>
        <begin position="28"/>
        <end position="141"/>
    </location>
</feature>
<organism evidence="2 3">
    <name type="scientific">Rhodovulum kholense</name>
    <dbReference type="NCBI Taxonomy" id="453584"/>
    <lineage>
        <taxon>Bacteria</taxon>
        <taxon>Pseudomonadati</taxon>
        <taxon>Pseudomonadota</taxon>
        <taxon>Alphaproteobacteria</taxon>
        <taxon>Rhodobacterales</taxon>
        <taxon>Paracoccaceae</taxon>
        <taxon>Rhodovulum</taxon>
    </lineage>
</organism>
<dbReference type="RefSeq" id="WP_108027869.1">
    <property type="nucleotide sequence ID" value="NZ_QAYC01000011.1"/>
</dbReference>
<evidence type="ECO:0000313" key="3">
    <source>
        <dbReference type="Proteomes" id="UP000244037"/>
    </source>
</evidence>
<comment type="caution">
    <text evidence="2">The sequence shown here is derived from an EMBL/GenBank/DDBJ whole genome shotgun (WGS) entry which is preliminary data.</text>
</comment>
<accession>A0A8E2VHU5</accession>
<dbReference type="AlphaFoldDB" id="A0A8E2VHU5"/>
<protein>
    <submittedName>
        <fullName evidence="2">Putative membrane protein</fullName>
    </submittedName>
</protein>
<dbReference type="InterPro" id="IPR009380">
    <property type="entry name" value="DUF1036"/>
</dbReference>
<gene>
    <name evidence="2" type="ORF">C8N38_11154</name>
</gene>
<dbReference type="OrthoDB" id="9806840at2"/>
<name>A0A8E2VHU5_9RHOB</name>
<sequence>MPRAPLARPALLCAPLCALLAAAPALAGFSVCNRSLDEVNLALGQPGEDGFETSGWWLIGPGECASPLDRPLDARFLYVFALDAFGRVLLEGATPMCVGPGRFEIRGATDCLTRGYLEARFREVDTGNAADFTLTLHPAAQ</sequence>
<evidence type="ECO:0000313" key="2">
    <source>
        <dbReference type="EMBL" id="PTW46570.1"/>
    </source>
</evidence>
<proteinExistence type="predicted"/>
<keyword evidence="3" id="KW-1185">Reference proteome</keyword>
<evidence type="ECO:0000256" key="1">
    <source>
        <dbReference type="SAM" id="SignalP"/>
    </source>
</evidence>
<reference evidence="2 3" key="1">
    <citation type="submission" date="2018-04" db="EMBL/GenBank/DDBJ databases">
        <title>Genomic Encyclopedia of Archaeal and Bacterial Type Strains, Phase II (KMG-II): from individual species to whole genera.</title>
        <authorList>
            <person name="Goeker M."/>
        </authorList>
    </citation>
    <scope>NUCLEOTIDE SEQUENCE [LARGE SCALE GENOMIC DNA]</scope>
    <source>
        <strain evidence="2 3">DSM 19783</strain>
    </source>
</reference>